<organism evidence="1 2">
    <name type="scientific">Leminorella grimontii</name>
    <dbReference type="NCBI Taxonomy" id="82981"/>
    <lineage>
        <taxon>Bacteria</taxon>
        <taxon>Pseudomonadati</taxon>
        <taxon>Pseudomonadota</taxon>
        <taxon>Gammaproteobacteria</taxon>
        <taxon>Enterobacterales</taxon>
        <taxon>Budviciaceae</taxon>
        <taxon>Leminorella</taxon>
    </lineage>
</organism>
<accession>A0AAV5MYV8</accession>
<gene>
    <name evidence="1" type="ORF">SOASR030_11380</name>
</gene>
<keyword evidence="2" id="KW-1185">Reference proteome</keyword>
<protein>
    <submittedName>
        <fullName evidence="1">Uncharacterized protein</fullName>
    </submittedName>
</protein>
<reference evidence="1" key="1">
    <citation type="submission" date="2022-06" db="EMBL/GenBank/DDBJ databases">
        <title>Draft genome sequences of Leminorella grimontii str. JCM5902.</title>
        <authorList>
            <person name="Wakabayashi Y."/>
            <person name="Kojima K."/>
        </authorList>
    </citation>
    <scope>NUCLEOTIDE SEQUENCE</scope>
    <source>
        <strain evidence="1">JCM 5902</strain>
    </source>
</reference>
<comment type="caution">
    <text evidence="1">The sequence shown here is derived from an EMBL/GenBank/DDBJ whole genome shotgun (WGS) entry which is preliminary data.</text>
</comment>
<evidence type="ECO:0000313" key="2">
    <source>
        <dbReference type="Proteomes" id="UP001058124"/>
    </source>
</evidence>
<proteinExistence type="predicted"/>
<name>A0AAV5MYV8_9GAMM</name>
<dbReference type="Proteomes" id="UP001058124">
    <property type="component" value="Unassembled WGS sequence"/>
</dbReference>
<dbReference type="RefSeq" id="WP_027273977.1">
    <property type="nucleotide sequence ID" value="NZ_BRLH01000002.1"/>
</dbReference>
<dbReference type="AlphaFoldDB" id="A0AAV5MYV8"/>
<dbReference type="EMBL" id="BRLH01000002">
    <property type="protein sequence ID" value="GKX55026.1"/>
    <property type="molecule type" value="Genomic_DNA"/>
</dbReference>
<sequence>MPLPLDYYSQDYDVVCPKCAAKAVAKTAPLGTKGTYRECLVKYVATRILCPSCGFSRDVPTQQGQNDEDYTFWYACEFKGHRLWAVNLLHVRFLISVISGELSEKALSLYHQSVIESWPTWLKLAKNRDEVLRILRQWGRKSV</sequence>
<evidence type="ECO:0000313" key="1">
    <source>
        <dbReference type="EMBL" id="GKX55026.1"/>
    </source>
</evidence>